<dbReference type="PANTHER" id="PTHR30154">
    <property type="entry name" value="LEUCINE-RESPONSIVE REGULATORY PROTEIN"/>
    <property type="match status" value="1"/>
</dbReference>
<reference evidence="3 4" key="1">
    <citation type="submission" date="2021-01" db="EMBL/GenBank/DDBJ databases">
        <title>Whole genome shotgun sequence of Actinoplanes couchii NBRC 106145.</title>
        <authorList>
            <person name="Komaki H."/>
            <person name="Tamura T."/>
        </authorList>
    </citation>
    <scope>NUCLEOTIDE SEQUENCE [LARGE SCALE GENOMIC DNA]</scope>
    <source>
        <strain evidence="3 4">NBRC 106145</strain>
    </source>
</reference>
<dbReference type="Pfam" id="PF01037">
    <property type="entry name" value="AsnC_trans_reg"/>
    <property type="match status" value="1"/>
</dbReference>
<feature type="region of interest" description="Disordered" evidence="1">
    <location>
        <begin position="146"/>
        <end position="167"/>
    </location>
</feature>
<organism evidence="3 4">
    <name type="scientific">Actinoplanes couchii</name>
    <dbReference type="NCBI Taxonomy" id="403638"/>
    <lineage>
        <taxon>Bacteria</taxon>
        <taxon>Bacillati</taxon>
        <taxon>Actinomycetota</taxon>
        <taxon>Actinomycetes</taxon>
        <taxon>Micromonosporales</taxon>
        <taxon>Micromonosporaceae</taxon>
        <taxon>Actinoplanes</taxon>
    </lineage>
</organism>
<name>A0ABQ3XEX6_9ACTN</name>
<proteinExistence type="predicted"/>
<dbReference type="RefSeq" id="WP_203799242.1">
    <property type="nucleotide sequence ID" value="NZ_BAAAQE010000094.1"/>
</dbReference>
<dbReference type="EMBL" id="BOMG01000064">
    <property type="protein sequence ID" value="GID57056.1"/>
    <property type="molecule type" value="Genomic_DNA"/>
</dbReference>
<sequence>MNDTEARILRLLDEVPRATVQYVADNLGIARGTAHAYMNRIFEEGGLAPVTARLSPVRVGRPLRALVTAEVDQANFDGLLEALARIPEVVECLAISGPSDLQIEILAADADDVYQITQRIMECRGIRRTATSLVLREILPRRMAQLLETPTGGGVRPSPGSPGTAGR</sequence>
<dbReference type="SMART" id="SM00344">
    <property type="entry name" value="HTH_ASNC"/>
    <property type="match status" value="1"/>
</dbReference>
<accession>A0ABQ3XEX6</accession>
<feature type="domain" description="Transcription regulator AsnC/Lrp ligand binding" evidence="2">
    <location>
        <begin position="70"/>
        <end position="137"/>
    </location>
</feature>
<dbReference type="PANTHER" id="PTHR30154:SF34">
    <property type="entry name" value="TRANSCRIPTIONAL REGULATOR AZLB"/>
    <property type="match status" value="1"/>
</dbReference>
<evidence type="ECO:0000313" key="4">
    <source>
        <dbReference type="Proteomes" id="UP000612282"/>
    </source>
</evidence>
<evidence type="ECO:0000259" key="2">
    <source>
        <dbReference type="Pfam" id="PF01037"/>
    </source>
</evidence>
<keyword evidence="4" id="KW-1185">Reference proteome</keyword>
<dbReference type="InterPro" id="IPR019887">
    <property type="entry name" value="Tscrpt_reg_AsnC/Lrp_C"/>
</dbReference>
<dbReference type="SUPFAM" id="SSF54909">
    <property type="entry name" value="Dimeric alpha+beta barrel"/>
    <property type="match status" value="1"/>
</dbReference>
<dbReference type="Proteomes" id="UP000612282">
    <property type="component" value="Unassembled WGS sequence"/>
</dbReference>
<evidence type="ECO:0000256" key="1">
    <source>
        <dbReference type="SAM" id="MobiDB-lite"/>
    </source>
</evidence>
<gene>
    <name evidence="3" type="ORF">Aco03nite_054600</name>
</gene>
<dbReference type="InterPro" id="IPR011008">
    <property type="entry name" value="Dimeric_a/b-barrel"/>
</dbReference>
<comment type="caution">
    <text evidence="3">The sequence shown here is derived from an EMBL/GenBank/DDBJ whole genome shotgun (WGS) entry which is preliminary data.</text>
</comment>
<dbReference type="Pfam" id="PF13412">
    <property type="entry name" value="HTH_24"/>
    <property type="match status" value="1"/>
</dbReference>
<feature type="compositionally biased region" description="Low complexity" evidence="1">
    <location>
        <begin position="156"/>
        <end position="167"/>
    </location>
</feature>
<dbReference type="InterPro" id="IPR019888">
    <property type="entry name" value="Tscrpt_reg_AsnC-like"/>
</dbReference>
<dbReference type="Gene3D" id="3.30.70.920">
    <property type="match status" value="1"/>
</dbReference>
<protein>
    <submittedName>
        <fullName evidence="3">AsnC family transcriptional regulator</fullName>
    </submittedName>
</protein>
<evidence type="ECO:0000313" key="3">
    <source>
        <dbReference type="EMBL" id="GID57056.1"/>
    </source>
</evidence>